<reference evidence="4 5" key="1">
    <citation type="submission" date="2023-09" db="EMBL/GenBank/DDBJ databases">
        <title>Pangenome analysis of Batrachochytrium dendrobatidis and related Chytrids.</title>
        <authorList>
            <person name="Yacoub M.N."/>
            <person name="Stajich J.E."/>
            <person name="James T.Y."/>
        </authorList>
    </citation>
    <scope>NUCLEOTIDE SEQUENCE [LARGE SCALE GENOMIC DNA]</scope>
    <source>
        <strain evidence="4 5">JEL0888</strain>
    </source>
</reference>
<dbReference type="InterPro" id="IPR011990">
    <property type="entry name" value="TPR-like_helical_dom_sf"/>
</dbReference>
<evidence type="ECO:0000256" key="2">
    <source>
        <dbReference type="PROSITE-ProRule" id="PRU00339"/>
    </source>
</evidence>
<dbReference type="PANTHER" id="PTHR12558">
    <property type="entry name" value="CELL DIVISION CYCLE 16,23,27"/>
    <property type="match status" value="1"/>
</dbReference>
<organism evidence="4 5">
    <name type="scientific">Polyrhizophydium stewartii</name>
    <dbReference type="NCBI Taxonomy" id="2732419"/>
    <lineage>
        <taxon>Eukaryota</taxon>
        <taxon>Fungi</taxon>
        <taxon>Fungi incertae sedis</taxon>
        <taxon>Chytridiomycota</taxon>
        <taxon>Chytridiomycota incertae sedis</taxon>
        <taxon>Chytridiomycetes</taxon>
        <taxon>Rhizophydiales</taxon>
        <taxon>Rhizophydiales incertae sedis</taxon>
        <taxon>Polyrhizophydium</taxon>
    </lineage>
</organism>
<dbReference type="SMART" id="SM00028">
    <property type="entry name" value="TPR"/>
    <property type="match status" value="6"/>
</dbReference>
<dbReference type="PROSITE" id="PS50005">
    <property type="entry name" value="TPR"/>
    <property type="match status" value="1"/>
</dbReference>
<dbReference type="InterPro" id="IPR019734">
    <property type="entry name" value="TPR_rpt"/>
</dbReference>
<name>A0ABR4N4X4_9FUNG</name>
<dbReference type="Proteomes" id="UP001527925">
    <property type="component" value="Unassembled WGS sequence"/>
</dbReference>
<gene>
    <name evidence="4" type="primary">ANAPC7</name>
    <name evidence="4" type="ORF">HK105_205939</name>
</gene>
<protein>
    <submittedName>
        <fullName evidence="4">Anaphase promoting complex subunit 7</fullName>
    </submittedName>
</protein>
<dbReference type="Pfam" id="PF13432">
    <property type="entry name" value="TPR_16"/>
    <property type="match status" value="2"/>
</dbReference>
<feature type="repeat" description="TPR" evidence="2">
    <location>
        <begin position="463"/>
        <end position="496"/>
    </location>
</feature>
<evidence type="ECO:0000256" key="3">
    <source>
        <dbReference type="SAM" id="MobiDB-lite"/>
    </source>
</evidence>
<comment type="caution">
    <text evidence="4">The sequence shown here is derived from an EMBL/GenBank/DDBJ whole genome shotgun (WGS) entry which is preliminary data.</text>
</comment>
<dbReference type="PANTHER" id="PTHR12558:SF36">
    <property type="entry name" value="ANAPHASE-PROMOTING COMPLEX SUBUNIT 7"/>
    <property type="match status" value="1"/>
</dbReference>
<feature type="compositionally biased region" description="Acidic residues" evidence="3">
    <location>
        <begin position="516"/>
        <end position="547"/>
    </location>
</feature>
<dbReference type="SUPFAM" id="SSF48452">
    <property type="entry name" value="TPR-like"/>
    <property type="match status" value="3"/>
</dbReference>
<accession>A0ABR4N4X4</accession>
<evidence type="ECO:0000313" key="5">
    <source>
        <dbReference type="Proteomes" id="UP001527925"/>
    </source>
</evidence>
<dbReference type="Gene3D" id="1.25.40.10">
    <property type="entry name" value="Tetratricopeptide repeat domain"/>
    <property type="match status" value="4"/>
</dbReference>
<evidence type="ECO:0000313" key="4">
    <source>
        <dbReference type="EMBL" id="KAL2914588.1"/>
    </source>
</evidence>
<dbReference type="EMBL" id="JADGIZ020000032">
    <property type="protein sequence ID" value="KAL2914588.1"/>
    <property type="molecule type" value="Genomic_DNA"/>
</dbReference>
<dbReference type="Pfam" id="PF00515">
    <property type="entry name" value="TPR_1"/>
    <property type="match status" value="1"/>
</dbReference>
<keyword evidence="1 2" id="KW-0802">TPR repeat</keyword>
<feature type="region of interest" description="Disordered" evidence="3">
    <location>
        <begin position="507"/>
        <end position="547"/>
    </location>
</feature>
<evidence type="ECO:0000256" key="1">
    <source>
        <dbReference type="ARBA" id="ARBA00022803"/>
    </source>
</evidence>
<keyword evidence="5" id="KW-1185">Reference proteome</keyword>
<proteinExistence type="predicted"/>
<dbReference type="PROSITE" id="PS50293">
    <property type="entry name" value="TPR_REGION"/>
    <property type="match status" value="1"/>
</dbReference>
<sequence>MEEFGETLRSAHELAESGLHESARALAGLLLSALPPGSKAPQTLLLRAQALLLLARCLAVGKEHKRALSYFDAALQVLGSNPKLKSSTEELQFEIRMATAQSSIAQRDFHKAKRMLDPIPERSRSVPMLRLLATACEGLGEPKGIVEFHELILKACPSAVESAIALLDNGVPFVKVEERLTASKPIRNLVLAHAAAKRAEYKESLDRYLELKNNYPGNLDVILRIAECHLDRGDPTSAQLYLTKARSLDSNIVTLMDRQARLWQLQGKLNMVAKIAEELHRITDERPEPWLALACYNEMRNDSEKALFYVDKVRMLAKTRTLMINLKRPDEALAAYRMAYRYSRDISVYEGLVECHISMSKISDAKIVAREAHMLFPKNARALAIVGIVLSHTDATTKASLAHTFKRADLNSKQAIETFKKALQNDSLCLTAVFGLANVYAKTEQLAEAINLIKEHLTHHHSDAMHARLGLLYHQQGDFDKAVEQFNAALRINPECAVAREGLAETDREINGVSDEGIDAMDEGAEEEMDEGDFSGQGDIEDDEDDE</sequence>